<reference evidence="1 2" key="1">
    <citation type="submission" date="2021-01" db="EMBL/GenBank/DDBJ databases">
        <title>Whole genome sequence of Paenibacillus sonchi LMG 24727 for comparative genomics.</title>
        <authorList>
            <person name="Lee G."/>
            <person name="Kim M.-J."/>
            <person name="Lim K."/>
            <person name="Shin J.-H."/>
        </authorList>
    </citation>
    <scope>NUCLEOTIDE SEQUENCE [LARGE SCALE GENOMIC DNA]</scope>
    <source>
        <strain evidence="1 2">LMG 24727</strain>
    </source>
</reference>
<accession>A0A974SAL6</accession>
<dbReference type="Proteomes" id="UP000595841">
    <property type="component" value="Chromosome"/>
</dbReference>
<organism evidence="1 2">
    <name type="scientific">Paenibacillus sonchi</name>
    <dbReference type="NCBI Taxonomy" id="373687"/>
    <lineage>
        <taxon>Bacteria</taxon>
        <taxon>Bacillati</taxon>
        <taxon>Bacillota</taxon>
        <taxon>Bacilli</taxon>
        <taxon>Bacillales</taxon>
        <taxon>Paenibacillaceae</taxon>
        <taxon>Paenibacillus</taxon>
        <taxon>Paenibacillus sonchi group</taxon>
    </lineage>
</organism>
<dbReference type="RefSeq" id="WP_202676339.1">
    <property type="nucleotide sequence ID" value="NZ_CP068595.1"/>
</dbReference>
<dbReference type="EMBL" id="CP068595">
    <property type="protein sequence ID" value="QQZ58917.1"/>
    <property type="molecule type" value="Genomic_DNA"/>
</dbReference>
<evidence type="ECO:0000313" key="1">
    <source>
        <dbReference type="EMBL" id="QQZ58917.1"/>
    </source>
</evidence>
<evidence type="ECO:0000313" key="2">
    <source>
        <dbReference type="Proteomes" id="UP000595841"/>
    </source>
</evidence>
<keyword evidence="2" id="KW-1185">Reference proteome</keyword>
<dbReference type="AlphaFoldDB" id="A0A974SAL6"/>
<proteinExistence type="predicted"/>
<dbReference type="KEGG" id="pson:JI735_19495"/>
<sequence length="206" mass="24489">MEQQEQKEVTDLEDMYRQSVMLSFNLGEVLSERIQRLPESTSPDPLAYPPCHYRTYMLDEYPVHQLSYQGMLPLYMKEKQYKNKVRDYYIRATMEATARLDIPSLRSAFIYIGHFFENLMIRDLDNRNRSFLINAIRYAGFIEDDSWKEIEVMESGFLDLARKNHVQIFITPSENAMKMIENVRRKYASGHDFSGMFEPDNHPMRT</sequence>
<protein>
    <submittedName>
        <fullName evidence="1">Uncharacterized protein</fullName>
    </submittedName>
</protein>
<gene>
    <name evidence="1" type="ORF">JI735_19495</name>
</gene>
<name>A0A974SAL6_9BACL</name>